<gene>
    <name evidence="2" type="ORF">E5676_scaffold16G00770</name>
    <name evidence="1" type="ORF">E6C27_scaffold181G00800</name>
</gene>
<dbReference type="Proteomes" id="UP000321393">
    <property type="component" value="Unassembled WGS sequence"/>
</dbReference>
<dbReference type="PANTHER" id="PTHR11439">
    <property type="entry name" value="GAG-POL-RELATED RETROTRANSPOSON"/>
    <property type="match status" value="1"/>
</dbReference>
<evidence type="ECO:0000313" key="2">
    <source>
        <dbReference type="EMBL" id="TYK09949.1"/>
    </source>
</evidence>
<name>A0A5A7UKV2_CUCMM</name>
<proteinExistence type="predicted"/>
<dbReference type="STRING" id="1194695.A0A5A7UKV2"/>
<dbReference type="OrthoDB" id="1297869at2759"/>
<evidence type="ECO:0000313" key="3">
    <source>
        <dbReference type="Proteomes" id="UP000321393"/>
    </source>
</evidence>
<dbReference type="EMBL" id="SSTE01008412">
    <property type="protein sequence ID" value="KAA0055698.1"/>
    <property type="molecule type" value="Genomic_DNA"/>
</dbReference>
<reference evidence="3 4" key="1">
    <citation type="submission" date="2019-08" db="EMBL/GenBank/DDBJ databases">
        <title>Draft genome sequences of two oriental melons (Cucumis melo L. var makuwa).</title>
        <authorList>
            <person name="Kwon S.-Y."/>
        </authorList>
    </citation>
    <scope>NUCLEOTIDE SEQUENCE [LARGE SCALE GENOMIC DNA]</scope>
    <source>
        <strain evidence="4">cv. Chang Bougi</strain>
        <strain evidence="3">cv. SW 3</strain>
        <tissue evidence="1">Leaf</tissue>
    </source>
</reference>
<dbReference type="CDD" id="cd09272">
    <property type="entry name" value="RNase_HI_RT_Ty1"/>
    <property type="match status" value="1"/>
</dbReference>
<protein>
    <submittedName>
        <fullName evidence="1 2">Mitochondrial protein</fullName>
    </submittedName>
</protein>
<evidence type="ECO:0000313" key="4">
    <source>
        <dbReference type="Proteomes" id="UP000321947"/>
    </source>
</evidence>
<sequence>MGDEFEIKDLGNLKYFLGIKVARSKEDISVSQRKCTLDLLIETGMLGCRLADTPIEFNWLMFRKADRRAIEAYTDFDWERSVIDKKSTSSYCTFVWGNLVTWRSKKQGVVARSIAEAEYRP</sequence>
<organism evidence="1 3">
    <name type="scientific">Cucumis melo var. makuwa</name>
    <name type="common">Oriental melon</name>
    <dbReference type="NCBI Taxonomy" id="1194695"/>
    <lineage>
        <taxon>Eukaryota</taxon>
        <taxon>Viridiplantae</taxon>
        <taxon>Streptophyta</taxon>
        <taxon>Embryophyta</taxon>
        <taxon>Tracheophyta</taxon>
        <taxon>Spermatophyta</taxon>
        <taxon>Magnoliopsida</taxon>
        <taxon>eudicotyledons</taxon>
        <taxon>Gunneridae</taxon>
        <taxon>Pentapetalae</taxon>
        <taxon>rosids</taxon>
        <taxon>fabids</taxon>
        <taxon>Cucurbitales</taxon>
        <taxon>Cucurbitaceae</taxon>
        <taxon>Benincaseae</taxon>
        <taxon>Cucumis</taxon>
    </lineage>
</organism>
<dbReference type="EMBL" id="SSTD01011206">
    <property type="protein sequence ID" value="TYK09949.1"/>
    <property type="molecule type" value="Genomic_DNA"/>
</dbReference>
<dbReference type="AlphaFoldDB" id="A0A5A7UKV2"/>
<comment type="caution">
    <text evidence="1">The sequence shown here is derived from an EMBL/GenBank/DDBJ whole genome shotgun (WGS) entry which is preliminary data.</text>
</comment>
<accession>A0A5A7UKV2</accession>
<evidence type="ECO:0000313" key="1">
    <source>
        <dbReference type="EMBL" id="KAA0055698.1"/>
    </source>
</evidence>
<dbReference type="PANTHER" id="PTHR11439:SF440">
    <property type="entry name" value="INTEGRASE CATALYTIC DOMAIN-CONTAINING PROTEIN"/>
    <property type="match status" value="1"/>
</dbReference>
<dbReference type="Proteomes" id="UP000321947">
    <property type="component" value="Unassembled WGS sequence"/>
</dbReference>